<name>A0A917DXI1_9BACT</name>
<keyword evidence="4" id="KW-0812">Transmembrane</keyword>
<dbReference type="InterPro" id="IPR013784">
    <property type="entry name" value="Carb-bd-like_fold"/>
</dbReference>
<feature type="domain" description="TonB-dependent transporter Oar-like beta-barrel" evidence="8">
    <location>
        <begin position="226"/>
        <end position="674"/>
    </location>
</feature>
<accession>A0A917DXI1</accession>
<evidence type="ECO:0000313" key="9">
    <source>
        <dbReference type="EMBL" id="GGD79570.1"/>
    </source>
</evidence>
<dbReference type="GO" id="GO:0044718">
    <property type="term" value="P:siderophore transmembrane transport"/>
    <property type="evidence" value="ECO:0007669"/>
    <property type="project" value="TreeGrafter"/>
</dbReference>
<sequence>MLSCLTQLTLLAQVTTSSMAGLVSDNKNEVLPGATVMAVHIPSGSKYTTTTRADGRFSIPNMRVGGPYTIEVTSIGYKNEKAENVFLQLGQKFNQNFVMEDATTALSEVVVKASDIINSSRTGASTTIGNDKLRALPTISRSTADYTRLNPMAAEGGSFAGRNDQFNNYSLDGAIFNNPFGLDASTPGGQTDAQPVSLDAIEQISVQVAPYDVTQAGFTGASVNAVTKSGTNEFKGTVFGFTRNQNLVGTKIKDVTLPKLDLSQNQFGFSLGGPIIKNKLFFFVNAEFDRRSDIGSPFRPAAPGRTGSDVSRVLASDLDLVSKLLKDTYGYETGPYENFSLKTQNQKAIAKIDWNINQNHNLSFTYTYLDAFKEKPANPSAIGRRGPDFLTLQFRNSGYRINNKISGGTVELKSRSGNKAANKLQVGYTAFDDTRDPFSSPFPVLNIGKDGVRYIVAGHEPFSINNKLGQTVLQITENLNIFAGKHTLTFGTSLEKFGFKNSFNLTGYGSRVFFPDVPIADVSTLIKSKDFAAEVTAAKDAFNKNSWALAETNLGQFALYAQDEFAVNNKLNLSYGVRIDMPLYFNTAEKIKENIDPSRNCCYDPTIQYYDEAGKATKFDHTVLPKQTPLVSPRVGFNYDVKGDKTQQLRGGSGLFTGRFPFVWIGNQVANPNFFFYCVTDPNFKFPQVWRTNLGYDYQTKSGWVFSADVIYTKDIKATIVRNYGLKLPTGRLVGADTRPYYQATDRATVFGGATNAYVFGNTKVGQSFNASLQAERTFSNGMYVKFAYNFLDSRDAASIDAEISSDAYDRNPANPMHTNTAILAPSLYGNRHRVMAVGSRKFTYGNMATTISLFGEYVRGNRYSYTYAGDLNNDGSGLNDLLFIPTDTQIESMKFSGDAAAQAAQKAALKNYIANDSYLSNHRGHIAEKYASLAPWYSNWDLRILQDFKLKNKNVIQLSADVLNVGNLLSKNWGVRQWAGETGLAQPIAVSVANGTPTYTFDITQKSAIQNRFDILSRWRMQFGLRYSF</sequence>
<protein>
    <submittedName>
        <fullName evidence="9">Cell envelope biogenesis protein OmpA</fullName>
    </submittedName>
</protein>
<dbReference type="PANTHER" id="PTHR30069">
    <property type="entry name" value="TONB-DEPENDENT OUTER MEMBRANE RECEPTOR"/>
    <property type="match status" value="1"/>
</dbReference>
<keyword evidence="5" id="KW-0472">Membrane</keyword>
<evidence type="ECO:0000256" key="2">
    <source>
        <dbReference type="ARBA" id="ARBA00022448"/>
    </source>
</evidence>
<dbReference type="Gene3D" id="2.60.40.1120">
    <property type="entry name" value="Carboxypeptidase-like, regulatory domain"/>
    <property type="match status" value="1"/>
</dbReference>
<keyword evidence="10" id="KW-1185">Reference proteome</keyword>
<dbReference type="SUPFAM" id="SSF49452">
    <property type="entry name" value="Starch-binding domain-like"/>
    <property type="match status" value="1"/>
</dbReference>
<keyword evidence="3" id="KW-1134">Transmembrane beta strand</keyword>
<dbReference type="EMBL" id="BMKK01000015">
    <property type="protein sequence ID" value="GGD79570.1"/>
    <property type="molecule type" value="Genomic_DNA"/>
</dbReference>
<dbReference type="Gene3D" id="2.40.170.20">
    <property type="entry name" value="TonB-dependent receptor, beta-barrel domain"/>
    <property type="match status" value="1"/>
</dbReference>
<dbReference type="GO" id="GO:0030246">
    <property type="term" value="F:carbohydrate binding"/>
    <property type="evidence" value="ECO:0007669"/>
    <property type="project" value="InterPro"/>
</dbReference>
<feature type="chain" id="PRO_5037846632" evidence="7">
    <location>
        <begin position="21"/>
        <end position="1030"/>
    </location>
</feature>
<dbReference type="AlphaFoldDB" id="A0A917DXI1"/>
<evidence type="ECO:0000313" key="10">
    <source>
        <dbReference type="Proteomes" id="UP000609064"/>
    </source>
</evidence>
<gene>
    <name evidence="9" type="ORF">GCM10011514_49410</name>
</gene>
<dbReference type="InterPro" id="IPR036942">
    <property type="entry name" value="Beta-barrel_TonB_sf"/>
</dbReference>
<dbReference type="Pfam" id="PF13620">
    <property type="entry name" value="CarboxypepD_reg"/>
    <property type="match status" value="1"/>
</dbReference>
<dbReference type="InterPro" id="IPR039426">
    <property type="entry name" value="TonB-dep_rcpt-like"/>
</dbReference>
<feature type="signal peptide" evidence="7">
    <location>
        <begin position="1"/>
        <end position="20"/>
    </location>
</feature>
<dbReference type="GO" id="GO:0009279">
    <property type="term" value="C:cell outer membrane"/>
    <property type="evidence" value="ECO:0007669"/>
    <property type="project" value="UniProtKB-SubCell"/>
</dbReference>
<proteinExistence type="predicted"/>
<evidence type="ECO:0000256" key="1">
    <source>
        <dbReference type="ARBA" id="ARBA00004571"/>
    </source>
</evidence>
<comment type="subcellular location">
    <subcellularLocation>
        <location evidence="1">Cell outer membrane</location>
        <topology evidence="1">Multi-pass membrane protein</topology>
    </subcellularLocation>
</comment>
<dbReference type="SUPFAM" id="SSF56935">
    <property type="entry name" value="Porins"/>
    <property type="match status" value="1"/>
</dbReference>
<evidence type="ECO:0000256" key="7">
    <source>
        <dbReference type="SAM" id="SignalP"/>
    </source>
</evidence>
<dbReference type="Pfam" id="PF25183">
    <property type="entry name" value="OMP_b-brl_4"/>
    <property type="match status" value="1"/>
</dbReference>
<evidence type="ECO:0000256" key="6">
    <source>
        <dbReference type="ARBA" id="ARBA00023237"/>
    </source>
</evidence>
<reference evidence="9" key="2">
    <citation type="submission" date="2020-09" db="EMBL/GenBank/DDBJ databases">
        <authorList>
            <person name="Sun Q."/>
            <person name="Zhou Y."/>
        </authorList>
    </citation>
    <scope>NUCLEOTIDE SEQUENCE</scope>
    <source>
        <strain evidence="9">CGMCC 1.15958</strain>
    </source>
</reference>
<evidence type="ECO:0000259" key="8">
    <source>
        <dbReference type="Pfam" id="PF25183"/>
    </source>
</evidence>
<comment type="caution">
    <text evidence="9">The sequence shown here is derived from an EMBL/GenBank/DDBJ whole genome shotgun (WGS) entry which is preliminary data.</text>
</comment>
<evidence type="ECO:0000256" key="4">
    <source>
        <dbReference type="ARBA" id="ARBA00022692"/>
    </source>
</evidence>
<dbReference type="PANTHER" id="PTHR30069:SF46">
    <property type="entry name" value="OAR PROTEIN"/>
    <property type="match status" value="1"/>
</dbReference>
<dbReference type="Proteomes" id="UP000609064">
    <property type="component" value="Unassembled WGS sequence"/>
</dbReference>
<organism evidence="9 10">
    <name type="scientific">Emticicia aquatilis</name>
    <dbReference type="NCBI Taxonomy" id="1537369"/>
    <lineage>
        <taxon>Bacteria</taxon>
        <taxon>Pseudomonadati</taxon>
        <taxon>Bacteroidota</taxon>
        <taxon>Cytophagia</taxon>
        <taxon>Cytophagales</taxon>
        <taxon>Leadbetterellaceae</taxon>
        <taxon>Emticicia</taxon>
    </lineage>
</organism>
<keyword evidence="6" id="KW-0998">Cell outer membrane</keyword>
<dbReference type="InterPro" id="IPR057601">
    <property type="entry name" value="Oar-like_b-barrel"/>
</dbReference>
<reference evidence="9" key="1">
    <citation type="journal article" date="2014" name="Int. J. Syst. Evol. Microbiol.">
        <title>Complete genome sequence of Corynebacterium casei LMG S-19264T (=DSM 44701T), isolated from a smear-ripened cheese.</title>
        <authorList>
            <consortium name="US DOE Joint Genome Institute (JGI-PGF)"/>
            <person name="Walter F."/>
            <person name="Albersmeier A."/>
            <person name="Kalinowski J."/>
            <person name="Ruckert C."/>
        </authorList>
    </citation>
    <scope>NUCLEOTIDE SEQUENCE</scope>
    <source>
        <strain evidence="9">CGMCC 1.15958</strain>
    </source>
</reference>
<evidence type="ECO:0000256" key="5">
    <source>
        <dbReference type="ARBA" id="ARBA00023136"/>
    </source>
</evidence>
<dbReference type="GO" id="GO:0015344">
    <property type="term" value="F:siderophore uptake transmembrane transporter activity"/>
    <property type="evidence" value="ECO:0007669"/>
    <property type="project" value="TreeGrafter"/>
</dbReference>
<keyword evidence="2" id="KW-0813">Transport</keyword>
<evidence type="ECO:0000256" key="3">
    <source>
        <dbReference type="ARBA" id="ARBA00022452"/>
    </source>
</evidence>
<keyword evidence="7" id="KW-0732">Signal</keyword>